<dbReference type="InterPro" id="IPR029045">
    <property type="entry name" value="ClpP/crotonase-like_dom_sf"/>
</dbReference>
<keyword evidence="2" id="KW-0576">Peroxisome</keyword>
<evidence type="ECO:0000313" key="5">
    <source>
        <dbReference type="Proteomes" id="UP000598360"/>
    </source>
</evidence>
<protein>
    <submittedName>
        <fullName evidence="4">Enoyl-CoA hydratase/isomerase family protein</fullName>
    </submittedName>
</protein>
<reference evidence="4" key="1">
    <citation type="submission" date="2020-10" db="EMBL/GenBank/DDBJ databases">
        <title>Diversity and distribution of actinomycetes associated with coral in the coast of Hainan.</title>
        <authorList>
            <person name="Li F."/>
        </authorList>
    </citation>
    <scope>NUCLEOTIDE SEQUENCE</scope>
    <source>
        <strain evidence="4">HNM0983</strain>
    </source>
</reference>
<name>A0A929B611_9PSEU</name>
<keyword evidence="3" id="KW-0413">Isomerase</keyword>
<dbReference type="Pfam" id="PF00378">
    <property type="entry name" value="ECH_1"/>
    <property type="match status" value="1"/>
</dbReference>
<sequence>MVPILTTTDNDRVRTLTLNRPDALNAFDEALYDELTEALRGAADDPGVGVVLLTGSGRAFCAGTDLKEMYARSTDPDFVPGEHGFLGLIDALAEFDKPLVVAANGLGVGLGLTVLGFADLALASTEARFRCPFTSLGVAPEAASSYLLPHLVGRQNAAWLLLSAEWISAQQAHDMGLVWQVCPPEDLMGAAQQHAATIAARPTSSLRAVKATMIAPLRDEIAAARERENAQFAELLGSAANLEALTAFAEGREPDFAALPGGG</sequence>
<evidence type="ECO:0000256" key="3">
    <source>
        <dbReference type="ARBA" id="ARBA00023235"/>
    </source>
</evidence>
<dbReference type="GO" id="GO:0004165">
    <property type="term" value="F:delta(3)-delta(2)-enoyl-CoA isomerase activity"/>
    <property type="evidence" value="ECO:0007669"/>
    <property type="project" value="UniProtKB-ARBA"/>
</dbReference>
<comment type="caution">
    <text evidence="4">The sequence shown here is derived from an EMBL/GenBank/DDBJ whole genome shotgun (WGS) entry which is preliminary data.</text>
</comment>
<dbReference type="EMBL" id="JADEYC010000007">
    <property type="protein sequence ID" value="MBE9373819.1"/>
    <property type="molecule type" value="Genomic_DNA"/>
</dbReference>
<dbReference type="InterPro" id="IPR001753">
    <property type="entry name" value="Enoyl-CoA_hydra/iso"/>
</dbReference>
<gene>
    <name evidence="4" type="ORF">IQ251_05080</name>
</gene>
<evidence type="ECO:0000256" key="2">
    <source>
        <dbReference type="ARBA" id="ARBA00023140"/>
    </source>
</evidence>
<dbReference type="InterPro" id="IPR051053">
    <property type="entry name" value="ECH/Chromodomain_protein"/>
</dbReference>
<comment type="subcellular location">
    <subcellularLocation>
        <location evidence="1">Peroxisome</location>
    </subcellularLocation>
</comment>
<organism evidence="4 5">
    <name type="scientific">Saccharopolyspora montiporae</name>
    <dbReference type="NCBI Taxonomy" id="2781240"/>
    <lineage>
        <taxon>Bacteria</taxon>
        <taxon>Bacillati</taxon>
        <taxon>Actinomycetota</taxon>
        <taxon>Actinomycetes</taxon>
        <taxon>Pseudonocardiales</taxon>
        <taxon>Pseudonocardiaceae</taxon>
        <taxon>Saccharopolyspora</taxon>
    </lineage>
</organism>
<dbReference type="SUPFAM" id="SSF52096">
    <property type="entry name" value="ClpP/crotonase"/>
    <property type="match status" value="1"/>
</dbReference>
<dbReference type="AlphaFoldDB" id="A0A929B611"/>
<dbReference type="Proteomes" id="UP000598360">
    <property type="component" value="Unassembled WGS sequence"/>
</dbReference>
<evidence type="ECO:0000256" key="1">
    <source>
        <dbReference type="ARBA" id="ARBA00004275"/>
    </source>
</evidence>
<dbReference type="PANTHER" id="PTHR43684">
    <property type="match status" value="1"/>
</dbReference>
<dbReference type="PANTHER" id="PTHR43684:SF1">
    <property type="entry name" value="ENOYL-COA DELTA ISOMERASE 2"/>
    <property type="match status" value="1"/>
</dbReference>
<dbReference type="CDD" id="cd06558">
    <property type="entry name" value="crotonase-like"/>
    <property type="match status" value="1"/>
</dbReference>
<keyword evidence="5" id="KW-1185">Reference proteome</keyword>
<proteinExistence type="predicted"/>
<accession>A0A929B611</accession>
<evidence type="ECO:0000313" key="4">
    <source>
        <dbReference type="EMBL" id="MBE9373819.1"/>
    </source>
</evidence>
<dbReference type="Gene3D" id="3.90.226.10">
    <property type="entry name" value="2-enoyl-CoA Hydratase, Chain A, domain 1"/>
    <property type="match status" value="1"/>
</dbReference>